<dbReference type="AlphaFoldDB" id="A0A1G8Y2W3"/>
<accession>A0A1G8Y2W3</accession>
<sequence>MSAVSTLTRFYADDFVTIQYDEAHQCIVTSRHGYPSDEKIKLSLNKSLELLKLKKSRKIISDMRGIKGTWTGSNAWIAQHWMPQAIEAGLRYVAYIYPPDVFSQFALQDLIKKNDHYTLQIFKSLEEAEAWMNEVA</sequence>
<evidence type="ECO:0000313" key="1">
    <source>
        <dbReference type="EMBL" id="SDJ97136.1"/>
    </source>
</evidence>
<dbReference type="Proteomes" id="UP000198510">
    <property type="component" value="Unassembled WGS sequence"/>
</dbReference>
<proteinExistence type="predicted"/>
<name>A0A1G8Y2W3_9BACT</name>
<evidence type="ECO:0008006" key="3">
    <source>
        <dbReference type="Google" id="ProtNLM"/>
    </source>
</evidence>
<gene>
    <name evidence="1" type="ORF">SAMN05421823_101553</name>
</gene>
<reference evidence="1 2" key="1">
    <citation type="submission" date="2016-10" db="EMBL/GenBank/DDBJ databases">
        <authorList>
            <person name="de Groot N.N."/>
        </authorList>
    </citation>
    <scope>NUCLEOTIDE SEQUENCE [LARGE SCALE GENOMIC DNA]</scope>
    <source>
        <strain evidence="1 2">DSM 25186</strain>
    </source>
</reference>
<protein>
    <recommendedName>
        <fullName evidence="3">SpoIIAA-like</fullName>
    </recommendedName>
</protein>
<dbReference type="STRING" id="1075417.SAMN05421823_101553"/>
<keyword evidence="2" id="KW-1185">Reference proteome</keyword>
<evidence type="ECO:0000313" key="2">
    <source>
        <dbReference type="Proteomes" id="UP000198510"/>
    </source>
</evidence>
<dbReference type="RefSeq" id="WP_089678667.1">
    <property type="nucleotide sequence ID" value="NZ_FNFO01000001.1"/>
</dbReference>
<dbReference type="OrthoDB" id="882485at2"/>
<dbReference type="EMBL" id="FNFO01000001">
    <property type="protein sequence ID" value="SDJ97136.1"/>
    <property type="molecule type" value="Genomic_DNA"/>
</dbReference>
<organism evidence="1 2">
    <name type="scientific">Catalinimonas alkaloidigena</name>
    <dbReference type="NCBI Taxonomy" id="1075417"/>
    <lineage>
        <taxon>Bacteria</taxon>
        <taxon>Pseudomonadati</taxon>
        <taxon>Bacteroidota</taxon>
        <taxon>Cytophagia</taxon>
        <taxon>Cytophagales</taxon>
        <taxon>Catalimonadaceae</taxon>
        <taxon>Catalinimonas</taxon>
    </lineage>
</organism>